<sequence length="296" mass="32127">MKIQCNVCEVAEANVLCCADEAALCWACDEKVHAANKLASKHQRVPLASSSSHMPKCDICQEMVGYFFCLEDRALLCRKCDVAIHTANSFVAGHQRFLLTGVKVGLEPTEPGGSSCSGKSLSGEKRSETKSRPVSKRENLMPLAGEHNNVLPVHDGGVQDFVGPNVAFSGGSLDGGIPQWHMDDFIGLTEFNQNYEYMGNGSSKTDNGKLGDCDSSISKAAEEELDDDECLGQVPEATWTVPQIPSPPTASGLYWPKSSYSSFDCPVSVPDICYSPMENVPACQTNTFVSKRRRQF</sequence>
<feature type="domain" description="B box-type" evidence="11">
    <location>
        <begin position="52"/>
        <end position="99"/>
    </location>
</feature>
<keyword evidence="6" id="KW-0805">Transcription regulation</keyword>
<dbReference type="CDD" id="cd19821">
    <property type="entry name" value="Bbox1_BBX-like"/>
    <property type="match status" value="2"/>
</dbReference>
<evidence type="ECO:0000256" key="2">
    <source>
        <dbReference type="ARBA" id="ARBA00022723"/>
    </source>
</evidence>
<dbReference type="Proteomes" id="UP001652623">
    <property type="component" value="Chromosome 11"/>
</dbReference>
<dbReference type="InterPro" id="IPR051979">
    <property type="entry name" value="B-box_zinc_finger"/>
</dbReference>
<evidence type="ECO:0000259" key="11">
    <source>
        <dbReference type="PROSITE" id="PS50119"/>
    </source>
</evidence>
<organism evidence="12 13">
    <name type="scientific">Ziziphus jujuba</name>
    <name type="common">Chinese jujube</name>
    <name type="synonym">Ziziphus sativa</name>
    <dbReference type="NCBI Taxonomy" id="326968"/>
    <lineage>
        <taxon>Eukaryota</taxon>
        <taxon>Viridiplantae</taxon>
        <taxon>Streptophyta</taxon>
        <taxon>Embryophyta</taxon>
        <taxon>Tracheophyta</taxon>
        <taxon>Spermatophyta</taxon>
        <taxon>Magnoliopsida</taxon>
        <taxon>eudicotyledons</taxon>
        <taxon>Gunneridae</taxon>
        <taxon>Pentapetalae</taxon>
        <taxon>rosids</taxon>
        <taxon>fabids</taxon>
        <taxon>Rosales</taxon>
        <taxon>Rhamnaceae</taxon>
        <taxon>Paliureae</taxon>
        <taxon>Ziziphus</taxon>
    </lineage>
</organism>
<dbReference type="InterPro" id="IPR000315">
    <property type="entry name" value="Znf_B-box"/>
</dbReference>
<dbReference type="RefSeq" id="XP_015899277.1">
    <property type="nucleotide sequence ID" value="XM_016043791.4"/>
</dbReference>
<dbReference type="GO" id="GO:0008270">
    <property type="term" value="F:zinc ion binding"/>
    <property type="evidence" value="ECO:0007669"/>
    <property type="project" value="UniProtKB-KW"/>
</dbReference>
<dbReference type="GeneID" id="107432609"/>
<dbReference type="FunFam" id="3.30.160.60:FF:000589">
    <property type="entry name" value="B-box zinc finger protein 22"/>
    <property type="match status" value="1"/>
</dbReference>
<dbReference type="KEGG" id="zju:107432609"/>
<evidence type="ECO:0000313" key="13">
    <source>
        <dbReference type="RefSeq" id="XP_015899277.1"/>
    </source>
</evidence>
<comment type="subcellular location">
    <subcellularLocation>
        <location evidence="1">Nucleus</location>
    </subcellularLocation>
</comment>
<dbReference type="FunCoup" id="A0A6P4ARM6">
    <property type="interactions" value="132"/>
</dbReference>
<dbReference type="AlphaFoldDB" id="A0A6P4ARM6"/>
<keyword evidence="8" id="KW-0539">Nucleus</keyword>
<accession>A0A6P4ARM6</accession>
<dbReference type="SMART" id="SM00336">
    <property type="entry name" value="BBOX"/>
    <property type="match status" value="2"/>
</dbReference>
<evidence type="ECO:0000256" key="5">
    <source>
        <dbReference type="ARBA" id="ARBA00022833"/>
    </source>
</evidence>
<reference evidence="13" key="1">
    <citation type="submission" date="2025-08" db="UniProtKB">
        <authorList>
            <consortium name="RefSeq"/>
        </authorList>
    </citation>
    <scope>IDENTIFICATION</scope>
    <source>
        <tissue evidence="13">Seedling</tissue>
    </source>
</reference>
<gene>
    <name evidence="13" type="primary">LOC107432609</name>
</gene>
<keyword evidence="7" id="KW-0804">Transcription</keyword>
<feature type="region of interest" description="Disordered" evidence="10">
    <location>
        <begin position="109"/>
        <end position="137"/>
    </location>
</feature>
<evidence type="ECO:0000256" key="4">
    <source>
        <dbReference type="ARBA" id="ARBA00022771"/>
    </source>
</evidence>
<evidence type="ECO:0000256" key="6">
    <source>
        <dbReference type="ARBA" id="ARBA00023015"/>
    </source>
</evidence>
<dbReference type="PROSITE" id="PS50119">
    <property type="entry name" value="ZF_BBOX"/>
    <property type="match status" value="2"/>
</dbReference>
<evidence type="ECO:0000313" key="12">
    <source>
        <dbReference type="Proteomes" id="UP001652623"/>
    </source>
</evidence>
<dbReference type="GO" id="GO:0006355">
    <property type="term" value="P:regulation of DNA-templated transcription"/>
    <property type="evidence" value="ECO:0007669"/>
    <property type="project" value="TreeGrafter"/>
</dbReference>
<keyword evidence="5" id="KW-0862">Zinc</keyword>
<protein>
    <submittedName>
        <fullName evidence="13">B-box zinc finger protein 22</fullName>
    </submittedName>
</protein>
<keyword evidence="3" id="KW-0677">Repeat</keyword>
<proteinExistence type="predicted"/>
<dbReference type="InParanoid" id="A0A6P4ARM6"/>
<evidence type="ECO:0000256" key="3">
    <source>
        <dbReference type="ARBA" id="ARBA00022737"/>
    </source>
</evidence>
<evidence type="ECO:0000256" key="7">
    <source>
        <dbReference type="ARBA" id="ARBA00023163"/>
    </source>
</evidence>
<dbReference type="SMR" id="A0A6P4ARM6"/>
<keyword evidence="2" id="KW-0479">Metal-binding</keyword>
<dbReference type="Pfam" id="PF00643">
    <property type="entry name" value="zf-B_box"/>
    <property type="match status" value="1"/>
</dbReference>
<dbReference type="GO" id="GO:0005634">
    <property type="term" value="C:nucleus"/>
    <property type="evidence" value="ECO:0007669"/>
    <property type="project" value="UniProtKB-SubCell"/>
</dbReference>
<feature type="compositionally biased region" description="Basic and acidic residues" evidence="10">
    <location>
        <begin position="122"/>
        <end position="137"/>
    </location>
</feature>
<dbReference type="Gene3D" id="3.30.160.60">
    <property type="entry name" value="Classic Zinc Finger"/>
    <property type="match status" value="1"/>
</dbReference>
<evidence type="ECO:0000256" key="8">
    <source>
        <dbReference type="ARBA" id="ARBA00023242"/>
    </source>
</evidence>
<dbReference type="InterPro" id="IPR049808">
    <property type="entry name" value="CONSTANS-like_Bbox1"/>
</dbReference>
<dbReference type="PANTHER" id="PTHR31832">
    <property type="entry name" value="B-BOX ZINC FINGER PROTEIN 22"/>
    <property type="match status" value="1"/>
</dbReference>
<evidence type="ECO:0000256" key="9">
    <source>
        <dbReference type="PROSITE-ProRule" id="PRU00024"/>
    </source>
</evidence>
<keyword evidence="12" id="KW-1185">Reference proteome</keyword>
<name>A0A6P4ARM6_ZIZJJ</name>
<dbReference type="GO" id="GO:0009640">
    <property type="term" value="P:photomorphogenesis"/>
    <property type="evidence" value="ECO:0007669"/>
    <property type="project" value="TreeGrafter"/>
</dbReference>
<feature type="compositionally biased region" description="Low complexity" evidence="10">
    <location>
        <begin position="112"/>
        <end position="121"/>
    </location>
</feature>
<keyword evidence="4 9" id="KW-0863">Zinc-finger</keyword>
<evidence type="ECO:0000256" key="1">
    <source>
        <dbReference type="ARBA" id="ARBA00004123"/>
    </source>
</evidence>
<dbReference type="PANTHER" id="PTHR31832:SF68">
    <property type="entry name" value="B-BOX ZINC FINGER PROTEIN 22"/>
    <property type="match status" value="1"/>
</dbReference>
<feature type="domain" description="B box-type" evidence="11">
    <location>
        <begin position="1"/>
        <end position="47"/>
    </location>
</feature>
<evidence type="ECO:0000256" key="10">
    <source>
        <dbReference type="SAM" id="MobiDB-lite"/>
    </source>
</evidence>